<evidence type="ECO:0000256" key="1">
    <source>
        <dbReference type="ARBA" id="ARBA00000142"/>
    </source>
</evidence>
<dbReference type="InterPro" id="IPR003358">
    <property type="entry name" value="tRNA_(Gua-N-7)_MeTrfase_Trmb"/>
</dbReference>
<dbReference type="GO" id="GO:0008176">
    <property type="term" value="F:tRNA (guanine(46)-N7)-methyltransferase activity"/>
    <property type="evidence" value="ECO:0007669"/>
    <property type="project" value="UniProtKB-UniRule"/>
</dbReference>
<organism evidence="10 11">
    <name type="scientific">Natronobacillus azotifigens</name>
    <dbReference type="NCBI Taxonomy" id="472978"/>
    <lineage>
        <taxon>Bacteria</taxon>
        <taxon>Bacillati</taxon>
        <taxon>Bacillota</taxon>
        <taxon>Bacilli</taxon>
        <taxon>Bacillales</taxon>
        <taxon>Bacillaceae</taxon>
        <taxon>Natronobacillus</taxon>
    </lineage>
</organism>
<dbReference type="PROSITE" id="PS51625">
    <property type="entry name" value="SAM_MT_TRMB"/>
    <property type="match status" value="1"/>
</dbReference>
<dbReference type="Gene3D" id="3.40.50.150">
    <property type="entry name" value="Vaccinia Virus protein VP39"/>
    <property type="match status" value="1"/>
</dbReference>
<proteinExistence type="inferred from homology"/>
<feature type="binding site" evidence="9">
    <location>
        <position position="122"/>
    </location>
    <ligand>
        <name>substrate</name>
    </ligand>
</feature>
<evidence type="ECO:0000313" key="11">
    <source>
        <dbReference type="Proteomes" id="UP001084197"/>
    </source>
</evidence>
<evidence type="ECO:0000256" key="8">
    <source>
        <dbReference type="ARBA" id="ARBA00060767"/>
    </source>
</evidence>
<evidence type="ECO:0000256" key="7">
    <source>
        <dbReference type="ARBA" id="ARBA00060552"/>
    </source>
</evidence>
<evidence type="ECO:0000256" key="6">
    <source>
        <dbReference type="ARBA" id="ARBA00022694"/>
    </source>
</evidence>
<dbReference type="InterPro" id="IPR055361">
    <property type="entry name" value="tRNA_methyltr_TrmB_bact"/>
</dbReference>
<keyword evidence="11" id="KW-1185">Reference proteome</keyword>
<evidence type="ECO:0000256" key="3">
    <source>
        <dbReference type="ARBA" id="ARBA00022603"/>
    </source>
</evidence>
<dbReference type="CDD" id="cd02440">
    <property type="entry name" value="AdoMet_MTases"/>
    <property type="match status" value="1"/>
</dbReference>
<dbReference type="NCBIfam" id="TIGR00091">
    <property type="entry name" value="tRNA (guanosine(46)-N7)-methyltransferase TrmB"/>
    <property type="match status" value="1"/>
</dbReference>
<keyword evidence="4 9" id="KW-0808">Transferase</keyword>
<comment type="pathway">
    <text evidence="7 9">tRNA modification; N(7)-methylguanine-tRNA biosynthesis.</text>
</comment>
<feature type="binding site" evidence="9">
    <location>
        <begin position="191"/>
        <end position="194"/>
    </location>
    <ligand>
        <name>substrate</name>
    </ligand>
</feature>
<keyword evidence="3 9" id="KW-0489">Methyltransferase</keyword>
<keyword evidence="6 9" id="KW-0819">tRNA processing</keyword>
<accession>A0A9J6RC27</accession>
<comment type="catalytic activity">
    <reaction evidence="1 9">
        <text>guanosine(46) in tRNA + S-adenosyl-L-methionine = N(7)-methylguanosine(46) in tRNA + S-adenosyl-L-homocysteine</text>
        <dbReference type="Rhea" id="RHEA:42708"/>
        <dbReference type="Rhea" id="RHEA-COMP:10188"/>
        <dbReference type="Rhea" id="RHEA-COMP:10189"/>
        <dbReference type="ChEBI" id="CHEBI:57856"/>
        <dbReference type="ChEBI" id="CHEBI:59789"/>
        <dbReference type="ChEBI" id="CHEBI:74269"/>
        <dbReference type="ChEBI" id="CHEBI:74480"/>
        <dbReference type="EC" id="2.1.1.33"/>
    </reaction>
</comment>
<gene>
    <name evidence="9 10" type="primary">trmB</name>
    <name evidence="10" type="ORF">OWO01_08495</name>
</gene>
<feature type="binding site" evidence="9">
    <location>
        <position position="69"/>
    </location>
    <ligand>
        <name>S-adenosyl-L-methionine</name>
        <dbReference type="ChEBI" id="CHEBI:59789"/>
    </ligand>
</feature>
<dbReference type="FunFam" id="3.40.50.150:FF:000035">
    <property type="entry name" value="tRNA (guanine-N(7)-)-methyltransferase"/>
    <property type="match status" value="1"/>
</dbReference>
<evidence type="ECO:0000256" key="4">
    <source>
        <dbReference type="ARBA" id="ARBA00022679"/>
    </source>
</evidence>
<protein>
    <recommendedName>
        <fullName evidence="9">tRNA (guanine-N(7)-)-methyltransferase</fullName>
        <ecNumber evidence="9">2.1.1.33</ecNumber>
    </recommendedName>
    <alternativeName>
        <fullName evidence="9">tRNA (guanine(46)-N(7))-methyltransferase</fullName>
    </alternativeName>
    <alternativeName>
        <fullName evidence="9">tRNA(m7G46)-methyltransferase</fullName>
    </alternativeName>
</protein>
<sequence length="213" mass="25056">MRARHKPWADDYLNEQKEYVILDPDNYKGCWQTAFPKQQPIQLEIGAGKGQFITGMAKQFPNRNFIAIEVVKSIIVSAVQKAEEQQPSNIKFINQDAKDLRDMFGNEEIDQIYLNFSDPWPKNRHEKRRLTHKSFLEQYEQVLKKEGKLVFKTDNQGLFEYSLASFSQYGMIIEEVLLDLHAHEDPTNVMTEYEEKFSEKGQPIYRCQARFPK</sequence>
<evidence type="ECO:0000256" key="2">
    <source>
        <dbReference type="ARBA" id="ARBA00003015"/>
    </source>
</evidence>
<dbReference type="SUPFAM" id="SSF53335">
    <property type="entry name" value="S-adenosyl-L-methionine-dependent methyltransferases"/>
    <property type="match status" value="1"/>
</dbReference>
<evidence type="ECO:0000256" key="9">
    <source>
        <dbReference type="HAMAP-Rule" id="MF_01057"/>
    </source>
</evidence>
<dbReference type="Proteomes" id="UP001084197">
    <property type="component" value="Unassembled WGS sequence"/>
</dbReference>
<feature type="region of interest" description="Interaction with RNA" evidence="9">
    <location>
        <begin position="124"/>
        <end position="129"/>
    </location>
</feature>
<feature type="binding site" evidence="9">
    <location>
        <position position="44"/>
    </location>
    <ligand>
        <name>S-adenosyl-L-methionine</name>
        <dbReference type="ChEBI" id="CHEBI:59789"/>
    </ligand>
</feature>
<keyword evidence="5 9" id="KW-0949">S-adenosyl-L-methionine</keyword>
<evidence type="ECO:0000313" key="10">
    <source>
        <dbReference type="EMBL" id="MCZ0703250.1"/>
    </source>
</evidence>
<dbReference type="NCBIfam" id="NF001080">
    <property type="entry name" value="PRK00121.2-2"/>
    <property type="match status" value="1"/>
</dbReference>
<dbReference type="GO" id="GO:0043527">
    <property type="term" value="C:tRNA methyltransferase complex"/>
    <property type="evidence" value="ECO:0007669"/>
    <property type="project" value="TreeGrafter"/>
</dbReference>
<dbReference type="Pfam" id="PF02390">
    <property type="entry name" value="Methyltransf_4"/>
    <property type="match status" value="1"/>
</dbReference>
<name>A0A9J6RC27_9BACI</name>
<dbReference type="RefSeq" id="WP_268780021.1">
    <property type="nucleotide sequence ID" value="NZ_JAPRAT010000014.1"/>
</dbReference>
<feature type="binding site" evidence="9">
    <location>
        <position position="96"/>
    </location>
    <ligand>
        <name>S-adenosyl-L-methionine</name>
        <dbReference type="ChEBI" id="CHEBI:59789"/>
    </ligand>
</feature>
<dbReference type="EC" id="2.1.1.33" evidence="9"/>
<dbReference type="AlphaFoldDB" id="A0A9J6RC27"/>
<dbReference type="PANTHER" id="PTHR23417:SF14">
    <property type="entry name" value="PENTACOTRIPEPTIDE-REPEAT REGION OF PRORP DOMAIN-CONTAINING PROTEIN"/>
    <property type="match status" value="1"/>
</dbReference>
<comment type="function">
    <text evidence="2 9">Catalyzes the formation of N(7)-methylguanine at position 46 (m7G46) in tRNA.</text>
</comment>
<evidence type="ECO:0000256" key="5">
    <source>
        <dbReference type="ARBA" id="ARBA00022691"/>
    </source>
</evidence>
<feature type="binding site" evidence="9">
    <location>
        <position position="118"/>
    </location>
    <ligand>
        <name>S-adenosyl-L-methionine</name>
        <dbReference type="ChEBI" id="CHEBI:59789"/>
    </ligand>
</feature>
<dbReference type="InterPro" id="IPR029063">
    <property type="entry name" value="SAM-dependent_MTases_sf"/>
</dbReference>
<dbReference type="HAMAP" id="MF_01057">
    <property type="entry name" value="tRNA_methyltr_TrmB"/>
    <property type="match status" value="1"/>
</dbReference>
<reference evidence="10" key="1">
    <citation type="submission" date="2022-11" db="EMBL/GenBank/DDBJ databases">
        <title>WGS of Natronobacillus azotifigens 24KS-1, an anaerobic diazotrophic haloalkaliphile from soda-rich habitats.</title>
        <authorList>
            <person name="Sorokin D.Y."/>
            <person name="Merkel A.Y."/>
        </authorList>
    </citation>
    <scope>NUCLEOTIDE SEQUENCE</scope>
    <source>
        <strain evidence="10">24KS-1</strain>
    </source>
</reference>
<comment type="similarity">
    <text evidence="8 9">Belongs to the class I-like SAM-binding methyltransferase superfamily. TrmB family.</text>
</comment>
<comment type="caution">
    <text evidence="10">The sequence shown here is derived from an EMBL/GenBank/DDBJ whole genome shotgun (WGS) entry which is preliminary data.</text>
</comment>
<feature type="binding site" evidence="9">
    <location>
        <position position="154"/>
    </location>
    <ligand>
        <name>substrate</name>
    </ligand>
</feature>
<dbReference type="EMBL" id="JAPRAT010000014">
    <property type="protein sequence ID" value="MCZ0703250.1"/>
    <property type="molecule type" value="Genomic_DNA"/>
</dbReference>
<dbReference type="PANTHER" id="PTHR23417">
    <property type="entry name" value="3-DEOXY-D-MANNO-OCTULOSONIC-ACID TRANSFERASE/TRNA GUANINE-N 7 - -METHYLTRANSFERASE"/>
    <property type="match status" value="1"/>
</dbReference>